<sequence length="364" mass="38755">MRRHPHPLATGCRTLLAAALLLASAALTGAAAQGSAAAEPDTRPAGTTTAASAAHPMRTTATPGTRPVHGESAGAATAEPTGTTTASAPDPAAPHRGRVTGARTPDRSPARDRAVRAFAEGRRAAAREGGPDRHRRPARPDADLTHDWWGVFPRPGTHDGITATHTVDPAYHVRDSENFTYAPTTKAQNSCMEVVTAYWQSGPELWAWDWCGAGGPAKTLPIDAAFLAKYTPGGTAPAAYSVQLVREGGSGNTWGAYLYNHRTASWELLYRQSGKDQSGLDHGWDMFEIYASVNPATGVGWYCTEARNTVFDSSAVKLRRGGSWNPASPADSPWTDPAPNGRDFLCPALRFLRAGANDHWTVRQ</sequence>
<dbReference type="EMBL" id="AORZ01000022">
    <property type="protein sequence ID" value="EMF00677.1"/>
    <property type="molecule type" value="Genomic_DNA"/>
</dbReference>
<evidence type="ECO:0000313" key="3">
    <source>
        <dbReference type="EMBL" id="EMF00677.1"/>
    </source>
</evidence>
<comment type="caution">
    <text evidence="3">The sequence shown here is derived from an EMBL/GenBank/DDBJ whole genome shotgun (WGS) entry which is preliminary data.</text>
</comment>
<organism evidence="3 4">
    <name type="scientific">Streptomyces mobaraensis (strain ATCC 29032 / DSM 40847 / JCM 4168 / NBRC 13819 / NCIMB 11159 / IPCR 16-22)</name>
    <dbReference type="NCBI Taxonomy" id="1223523"/>
    <lineage>
        <taxon>Bacteria</taxon>
        <taxon>Bacillati</taxon>
        <taxon>Actinomycetota</taxon>
        <taxon>Actinomycetes</taxon>
        <taxon>Kitasatosporales</taxon>
        <taxon>Streptomycetaceae</taxon>
        <taxon>Streptomyces</taxon>
    </lineage>
</organism>
<dbReference type="RefSeq" id="WP_004942549.1">
    <property type="nucleotide sequence ID" value="NZ_AORZ01000022.1"/>
</dbReference>
<dbReference type="InterPro" id="IPR006311">
    <property type="entry name" value="TAT_signal"/>
</dbReference>
<gene>
    <name evidence="3" type="ORF">H340_09980</name>
</gene>
<dbReference type="PROSITE" id="PS51318">
    <property type="entry name" value="TAT"/>
    <property type="match status" value="1"/>
</dbReference>
<accession>M3C9G7</accession>
<dbReference type="Proteomes" id="UP000011740">
    <property type="component" value="Unassembled WGS sequence"/>
</dbReference>
<dbReference type="PATRIC" id="fig|1223523.3.peg.2044"/>
<proteinExistence type="predicted"/>
<evidence type="ECO:0000256" key="2">
    <source>
        <dbReference type="SAM" id="SignalP"/>
    </source>
</evidence>
<feature type="signal peptide" evidence="2">
    <location>
        <begin position="1"/>
        <end position="31"/>
    </location>
</feature>
<dbReference type="eggNOG" id="ENOG5033XSG">
    <property type="taxonomic scope" value="Bacteria"/>
</dbReference>
<feature type="region of interest" description="Disordered" evidence="1">
    <location>
        <begin position="35"/>
        <end position="111"/>
    </location>
</feature>
<feature type="chain" id="PRO_5038791367" evidence="2">
    <location>
        <begin position="32"/>
        <end position="364"/>
    </location>
</feature>
<reference evidence="3 4" key="1">
    <citation type="journal article" date="2013" name="Genome Announc.">
        <title>Whole-Genome Shotgun Assembly and Analysis of the Genome of Streptomyces mobaraensis DSM 40847, a Strain for Industrial Production of Microbial Transglutaminase.</title>
        <authorList>
            <person name="Yang H."/>
            <person name="He T."/>
            <person name="Wu W."/>
            <person name="Zhu W."/>
            <person name="Lu B."/>
            <person name="Sun W."/>
        </authorList>
    </citation>
    <scope>NUCLEOTIDE SEQUENCE [LARGE SCALE GENOMIC DNA]</scope>
    <source>
        <strain evidence="3 4">DSM 40847</strain>
    </source>
</reference>
<protein>
    <submittedName>
        <fullName evidence="3">Carbohydrate binding family 6</fullName>
    </submittedName>
</protein>
<evidence type="ECO:0000313" key="4">
    <source>
        <dbReference type="Proteomes" id="UP000011740"/>
    </source>
</evidence>
<keyword evidence="2" id="KW-0732">Signal</keyword>
<feature type="compositionally biased region" description="Low complexity" evidence="1">
    <location>
        <begin position="71"/>
        <end position="90"/>
    </location>
</feature>
<evidence type="ECO:0000256" key="1">
    <source>
        <dbReference type="SAM" id="MobiDB-lite"/>
    </source>
</evidence>
<feature type="region of interest" description="Disordered" evidence="1">
    <location>
        <begin position="122"/>
        <end position="141"/>
    </location>
</feature>
<name>M3C9G7_STRM1</name>
<dbReference type="AlphaFoldDB" id="M3C9G7"/>